<evidence type="ECO:0000313" key="5">
    <source>
        <dbReference type="Proteomes" id="UP000567795"/>
    </source>
</evidence>
<sequence>MTDPDMRPEQPPRAGPDDAFPAGSAVQPPAGGPQPPVGGPPPEDAYPICDWQQPGDSLEALYQWTQAKALGTVEWYLSGRQEKRRWAKGLRTAALLVGATGLLVPLPAVAAGAAGSVALWGFAGLGLAAGCLGLDRLLGLTAGWMRDIATAQAVQRRLDTLRFEWETEMVRDVLGPVEESAAEVVERRLRMLRVFHEDLAEIIRTETADWVREFRGTAAALHAAGPGGPVRRGDSEGRSRPNPPPGMRPMMPRQRPPEPPMR</sequence>
<evidence type="ECO:0000259" key="3">
    <source>
        <dbReference type="Pfam" id="PF18183"/>
    </source>
</evidence>
<keyword evidence="2" id="KW-1133">Transmembrane helix</keyword>
<dbReference type="Pfam" id="PF18183">
    <property type="entry name" value="SLATT_2"/>
    <property type="match status" value="1"/>
</dbReference>
<dbReference type="InterPro" id="IPR040688">
    <property type="entry name" value="SLATT_2"/>
</dbReference>
<gene>
    <name evidence="4" type="ORF">FHU37_002168</name>
</gene>
<name>A0A852ZTQ3_9ACTN</name>
<proteinExistence type="predicted"/>
<dbReference type="NCBIfam" id="NF033633">
    <property type="entry name" value="SLATT_2"/>
    <property type="match status" value="1"/>
</dbReference>
<protein>
    <recommendedName>
        <fullName evidence="3">SMODS and SLOG-associating 2TM effector domain-containing protein</fullName>
    </recommendedName>
</protein>
<dbReference type="RefSeq" id="WP_179813997.1">
    <property type="nucleotide sequence ID" value="NZ_JACBZD010000001.1"/>
</dbReference>
<feature type="transmembrane region" description="Helical" evidence="2">
    <location>
        <begin position="117"/>
        <end position="138"/>
    </location>
</feature>
<feature type="compositionally biased region" description="Basic and acidic residues" evidence="1">
    <location>
        <begin position="1"/>
        <end position="10"/>
    </location>
</feature>
<reference evidence="4 5" key="1">
    <citation type="submission" date="2020-07" db="EMBL/GenBank/DDBJ databases">
        <title>Sequencing the genomes of 1000 actinobacteria strains.</title>
        <authorList>
            <person name="Klenk H.-P."/>
        </authorList>
    </citation>
    <scope>NUCLEOTIDE SEQUENCE [LARGE SCALE GENOMIC DNA]</scope>
    <source>
        <strain evidence="4 5">DSM 42178</strain>
    </source>
</reference>
<dbReference type="EMBL" id="JACBZD010000001">
    <property type="protein sequence ID" value="NYI05225.1"/>
    <property type="molecule type" value="Genomic_DNA"/>
</dbReference>
<comment type="caution">
    <text evidence="4">The sequence shown here is derived from an EMBL/GenBank/DDBJ whole genome shotgun (WGS) entry which is preliminary data.</text>
</comment>
<dbReference type="AlphaFoldDB" id="A0A852ZTQ3"/>
<feature type="region of interest" description="Disordered" evidence="1">
    <location>
        <begin position="222"/>
        <end position="262"/>
    </location>
</feature>
<keyword evidence="2" id="KW-0472">Membrane</keyword>
<evidence type="ECO:0000256" key="1">
    <source>
        <dbReference type="SAM" id="MobiDB-lite"/>
    </source>
</evidence>
<keyword evidence="2" id="KW-0812">Transmembrane</keyword>
<keyword evidence="5" id="KW-1185">Reference proteome</keyword>
<feature type="transmembrane region" description="Helical" evidence="2">
    <location>
        <begin position="90"/>
        <end position="111"/>
    </location>
</feature>
<organism evidence="4 5">
    <name type="scientific">Allostreptomyces psammosilenae</name>
    <dbReference type="NCBI Taxonomy" id="1892865"/>
    <lineage>
        <taxon>Bacteria</taxon>
        <taxon>Bacillati</taxon>
        <taxon>Actinomycetota</taxon>
        <taxon>Actinomycetes</taxon>
        <taxon>Kitasatosporales</taxon>
        <taxon>Streptomycetaceae</taxon>
        <taxon>Allostreptomyces</taxon>
    </lineage>
</organism>
<dbReference type="Proteomes" id="UP000567795">
    <property type="component" value="Unassembled WGS sequence"/>
</dbReference>
<feature type="region of interest" description="Disordered" evidence="1">
    <location>
        <begin position="1"/>
        <end position="47"/>
    </location>
</feature>
<evidence type="ECO:0000313" key="4">
    <source>
        <dbReference type="EMBL" id="NYI05225.1"/>
    </source>
</evidence>
<evidence type="ECO:0000256" key="2">
    <source>
        <dbReference type="SAM" id="Phobius"/>
    </source>
</evidence>
<feature type="domain" description="SMODS and SLOG-associating 2TM effector" evidence="3">
    <location>
        <begin position="45"/>
        <end position="222"/>
    </location>
</feature>
<accession>A0A852ZTQ3</accession>
<feature type="compositionally biased region" description="Pro residues" evidence="1">
    <location>
        <begin position="30"/>
        <end position="44"/>
    </location>
</feature>